<feature type="region of interest" description="Disordered" evidence="1">
    <location>
        <begin position="1"/>
        <end position="28"/>
    </location>
</feature>
<sequence>MPGSPDRSGGGNGDGDGGREERQGDGERCAAALAAGDEADYSDDLILGLLPAPQASGIFEVLFPDGDTMGVMVDVGADSASFMLAPGTQGLRNLLRRRQMELEQGLARRMSKYVRLTVL</sequence>
<dbReference type="Proteomes" id="UP000063429">
    <property type="component" value="Chromosome"/>
</dbReference>
<gene>
    <name evidence="2" type="ORF">F506_09710</name>
</gene>
<accession>A0ABN4I2B4</accession>
<feature type="compositionally biased region" description="Basic and acidic residues" evidence="1">
    <location>
        <begin position="16"/>
        <end position="28"/>
    </location>
</feature>
<evidence type="ECO:0000256" key="1">
    <source>
        <dbReference type="SAM" id="MobiDB-lite"/>
    </source>
</evidence>
<keyword evidence="3" id="KW-1185">Reference proteome</keyword>
<organism evidence="2 3">
    <name type="scientific">Herbaspirillum hiltneri N3</name>
    <dbReference type="NCBI Taxonomy" id="1262470"/>
    <lineage>
        <taxon>Bacteria</taxon>
        <taxon>Pseudomonadati</taxon>
        <taxon>Pseudomonadota</taxon>
        <taxon>Betaproteobacteria</taxon>
        <taxon>Burkholderiales</taxon>
        <taxon>Oxalobacteraceae</taxon>
        <taxon>Herbaspirillum</taxon>
    </lineage>
</organism>
<name>A0ABN4I2B4_9BURK</name>
<reference evidence="3" key="1">
    <citation type="journal article" date="2015" name="Genome Announc.">
        <title>Complete Genome Sequence of Herbaspirillum hiltneri N3 (DSM 17495), Isolated from Surface-Sterilized Wheat Roots.</title>
        <authorList>
            <person name="Guizelini D."/>
            <person name="Saizaki P.M."/>
            <person name="Coimbra N.A."/>
            <person name="Weiss V.A."/>
            <person name="Faoro H."/>
            <person name="Sfeir M.Z."/>
            <person name="Baura V.A."/>
            <person name="Monteiro R.A."/>
            <person name="Chubatsu L.S."/>
            <person name="Souza E.M."/>
            <person name="Cruz L.M."/>
            <person name="Pedrosa F.O."/>
            <person name="Raittz R.T."/>
            <person name="Marchaukoski J.N."/>
            <person name="Steffens M.B."/>
        </authorList>
    </citation>
    <scope>NUCLEOTIDE SEQUENCE [LARGE SCALE GENOMIC DNA]</scope>
    <source>
        <strain evidence="3">N3</strain>
    </source>
</reference>
<evidence type="ECO:0000313" key="3">
    <source>
        <dbReference type="Proteomes" id="UP000063429"/>
    </source>
</evidence>
<dbReference type="EMBL" id="CP011409">
    <property type="protein sequence ID" value="AKZ65273.1"/>
    <property type="molecule type" value="Genomic_DNA"/>
</dbReference>
<protein>
    <submittedName>
        <fullName evidence="2">Uncharacterized protein</fullName>
    </submittedName>
</protein>
<evidence type="ECO:0000313" key="2">
    <source>
        <dbReference type="EMBL" id="AKZ65273.1"/>
    </source>
</evidence>
<proteinExistence type="predicted"/>